<proteinExistence type="predicted"/>
<dbReference type="InterPro" id="IPR043749">
    <property type="entry name" value="DUF5694"/>
</dbReference>
<feature type="signal peptide" evidence="1">
    <location>
        <begin position="1"/>
        <end position="22"/>
    </location>
</feature>
<dbReference type="Pfam" id="PF18950">
    <property type="entry name" value="DUF5694"/>
    <property type="match status" value="1"/>
</dbReference>
<organism evidence="2 3">
    <name type="scientific">Terrimonas rubra</name>
    <dbReference type="NCBI Taxonomy" id="1035890"/>
    <lineage>
        <taxon>Bacteria</taxon>
        <taxon>Pseudomonadati</taxon>
        <taxon>Bacteroidota</taxon>
        <taxon>Chitinophagia</taxon>
        <taxon>Chitinophagales</taxon>
        <taxon>Chitinophagaceae</taxon>
        <taxon>Terrimonas</taxon>
    </lineage>
</organism>
<protein>
    <submittedName>
        <fullName evidence="2">DUF5694 domain-containing protein</fullName>
    </submittedName>
</protein>
<accession>A0ABW6A2Y9</accession>
<reference evidence="3" key="1">
    <citation type="journal article" date="2019" name="Int. J. Syst. Evol. Microbiol.">
        <title>The Global Catalogue of Microorganisms (GCM) 10K type strain sequencing project: providing services to taxonomists for standard genome sequencing and annotation.</title>
        <authorList>
            <consortium name="The Broad Institute Genomics Platform"/>
            <consortium name="The Broad Institute Genome Sequencing Center for Infectious Disease"/>
            <person name="Wu L."/>
            <person name="Ma J."/>
        </authorList>
    </citation>
    <scope>NUCLEOTIDE SEQUENCE [LARGE SCALE GENOMIC DNA]</scope>
    <source>
        <strain evidence="3">KCTC 23299</strain>
    </source>
</reference>
<evidence type="ECO:0000313" key="2">
    <source>
        <dbReference type="EMBL" id="MFD2919256.1"/>
    </source>
</evidence>
<dbReference type="PROSITE" id="PS51257">
    <property type="entry name" value="PROKAR_LIPOPROTEIN"/>
    <property type="match status" value="1"/>
</dbReference>
<evidence type="ECO:0000313" key="3">
    <source>
        <dbReference type="Proteomes" id="UP001597511"/>
    </source>
</evidence>
<name>A0ABW6A2Y9_9BACT</name>
<evidence type="ECO:0000256" key="1">
    <source>
        <dbReference type="SAM" id="SignalP"/>
    </source>
</evidence>
<dbReference type="Proteomes" id="UP001597511">
    <property type="component" value="Unassembled WGS sequence"/>
</dbReference>
<dbReference type="EMBL" id="JBHUOZ010000001">
    <property type="protein sequence ID" value="MFD2919256.1"/>
    <property type="molecule type" value="Genomic_DNA"/>
</dbReference>
<feature type="chain" id="PRO_5045694638" evidence="1">
    <location>
        <begin position="23"/>
        <end position="291"/>
    </location>
</feature>
<gene>
    <name evidence="2" type="ORF">ACFS6H_05980</name>
</gene>
<comment type="caution">
    <text evidence="2">The sequence shown here is derived from an EMBL/GenBank/DDBJ whole genome shotgun (WGS) entry which is preliminary data.</text>
</comment>
<keyword evidence="3" id="KW-1185">Reference proteome</keyword>
<sequence length="291" mass="34142">MKKFKYLLLHAITLFGCITLTAQKPVDPDNILVGNRKQPTVFLVGSFHFAYYNLDAHKTDKDKQVDIKSKKKQKELAVLLDYIARFKPTKIAVEGGRNSGYLMNRYRQYRAGTRELRAEETEQIGFRLMERFNLDTIYGTDDIPFVSSLSNSKDSMLYRPLIDSIYQDWDFRSDDSLSRLYKKFYEYKDELAVKMPLLDYFKYINSEKVLNRGYGAYLVGDFTLGNTRGADALAMHWYNRNLRIYRHIQQITTSPDDRILVLYGAGHIQLLNQLFECSPEYNYIKFNELNK</sequence>
<dbReference type="RefSeq" id="WP_386096264.1">
    <property type="nucleotide sequence ID" value="NZ_JBHUOZ010000001.1"/>
</dbReference>
<keyword evidence="1" id="KW-0732">Signal</keyword>